<dbReference type="EMBL" id="JAMKOV010000005">
    <property type="protein sequence ID" value="KAI8039902.1"/>
    <property type="molecule type" value="Genomic_DNA"/>
</dbReference>
<accession>A0A9Q0BPF2</accession>
<keyword evidence="2" id="KW-1185">Reference proteome</keyword>
<dbReference type="Proteomes" id="UP001059596">
    <property type="component" value="Unassembled WGS sequence"/>
</dbReference>
<proteinExistence type="predicted"/>
<evidence type="ECO:0000313" key="1">
    <source>
        <dbReference type="EMBL" id="KAI8039902.1"/>
    </source>
</evidence>
<organism evidence="1 2">
    <name type="scientific">Drosophila gunungcola</name>
    <name type="common">fruit fly</name>
    <dbReference type="NCBI Taxonomy" id="103775"/>
    <lineage>
        <taxon>Eukaryota</taxon>
        <taxon>Metazoa</taxon>
        <taxon>Ecdysozoa</taxon>
        <taxon>Arthropoda</taxon>
        <taxon>Hexapoda</taxon>
        <taxon>Insecta</taxon>
        <taxon>Pterygota</taxon>
        <taxon>Neoptera</taxon>
        <taxon>Endopterygota</taxon>
        <taxon>Diptera</taxon>
        <taxon>Brachycera</taxon>
        <taxon>Muscomorpha</taxon>
        <taxon>Ephydroidea</taxon>
        <taxon>Drosophilidae</taxon>
        <taxon>Drosophila</taxon>
        <taxon>Sophophora</taxon>
    </lineage>
</organism>
<dbReference type="AlphaFoldDB" id="A0A9Q0BPF2"/>
<comment type="caution">
    <text evidence="1">The sequence shown here is derived from an EMBL/GenBank/DDBJ whole genome shotgun (WGS) entry which is preliminary data.</text>
</comment>
<sequence>MVIKLTIRRLYNKIGRSTLKEKLPDNEIKQKKRG</sequence>
<evidence type="ECO:0000313" key="2">
    <source>
        <dbReference type="Proteomes" id="UP001059596"/>
    </source>
</evidence>
<protein>
    <submittedName>
        <fullName evidence="1">Uncharacterized protein</fullName>
    </submittedName>
</protein>
<reference evidence="1" key="1">
    <citation type="journal article" date="2023" name="Genome Biol. Evol.">
        <title>Long-read-based Genome Assembly of Drosophila gunungcola Reveals Fewer Chemosensory Genes in Flower-breeding Species.</title>
        <authorList>
            <person name="Negi A."/>
            <person name="Liao B.Y."/>
            <person name="Yeh S.D."/>
        </authorList>
    </citation>
    <scope>NUCLEOTIDE SEQUENCE</scope>
    <source>
        <strain evidence="1">Sukarami</strain>
    </source>
</reference>
<gene>
    <name evidence="1" type="ORF">M5D96_007327</name>
</gene>
<name>A0A9Q0BPF2_9MUSC</name>